<proteinExistence type="predicted"/>
<dbReference type="RefSeq" id="WP_190140531.1">
    <property type="nucleotide sequence ID" value="NZ_BNBT01000237.1"/>
</dbReference>
<feature type="chain" id="PRO_5038116143" description="Secreted protein" evidence="2">
    <location>
        <begin position="31"/>
        <end position="350"/>
    </location>
</feature>
<evidence type="ECO:0008006" key="5">
    <source>
        <dbReference type="Google" id="ProtNLM"/>
    </source>
</evidence>
<feature type="compositionally biased region" description="Gly residues" evidence="1">
    <location>
        <begin position="32"/>
        <end position="49"/>
    </location>
</feature>
<evidence type="ECO:0000313" key="4">
    <source>
        <dbReference type="Proteomes" id="UP000608024"/>
    </source>
</evidence>
<accession>A0A919DYI8</accession>
<keyword evidence="2" id="KW-0732">Signal</keyword>
<dbReference type="EMBL" id="BNBT01000237">
    <property type="protein sequence ID" value="GHE98407.1"/>
    <property type="molecule type" value="Genomic_DNA"/>
</dbReference>
<evidence type="ECO:0000256" key="2">
    <source>
        <dbReference type="SAM" id="SignalP"/>
    </source>
</evidence>
<keyword evidence="4" id="KW-1185">Reference proteome</keyword>
<reference evidence="3" key="2">
    <citation type="submission" date="2020-09" db="EMBL/GenBank/DDBJ databases">
        <authorList>
            <person name="Sun Q."/>
            <person name="Ohkuma M."/>
        </authorList>
    </citation>
    <scope>NUCLEOTIDE SEQUENCE</scope>
    <source>
        <strain evidence="3">JCM 4784</strain>
    </source>
</reference>
<comment type="caution">
    <text evidence="3">The sequence shown here is derived from an EMBL/GenBank/DDBJ whole genome shotgun (WGS) entry which is preliminary data.</text>
</comment>
<feature type="signal peptide" evidence="2">
    <location>
        <begin position="1"/>
        <end position="30"/>
    </location>
</feature>
<sequence>MNQRTARRALTPLVPLVALCLAAVPGAAYASGGKGGGKPLEGSGKGGTNGRTIYAESKVVTVTGGGTRKQPGTGTLTPTDSDWTPPACWYEPAFSPKQLAGTVKALRGLESLPFIGGAADVLGDALDKRYKDGEYKNYNLDKQGKGMFWAAVKNKNRLDDPEVNSCTKPPFWVDEGDTPDEPLAISPRILAAYAYDELPIPGTEVTMAPAGETKVNLPTWGWLDRTKFRKVSATASLPGTGLSATTTAEPVSLRIEPGTKDARTHPASGECALGKDGRIGEPWARGKAGKTPPCGVEYLRSSGDGAYALKATVTWKIRWTSTNGAGADLPDGEFGADQDVVVKEIQAVNR</sequence>
<dbReference type="Proteomes" id="UP000608024">
    <property type="component" value="Unassembled WGS sequence"/>
</dbReference>
<organism evidence="3 4">
    <name type="scientific">Streptomyces longispororuber</name>
    <dbReference type="NCBI Taxonomy" id="68230"/>
    <lineage>
        <taxon>Bacteria</taxon>
        <taxon>Bacillati</taxon>
        <taxon>Actinomycetota</taxon>
        <taxon>Actinomycetes</taxon>
        <taxon>Kitasatosporales</taxon>
        <taxon>Streptomycetaceae</taxon>
        <taxon>Streptomyces</taxon>
    </lineage>
</organism>
<reference evidence="3" key="1">
    <citation type="journal article" date="2014" name="Int. J. Syst. Evol. Microbiol.">
        <title>Complete genome sequence of Corynebacterium casei LMG S-19264T (=DSM 44701T), isolated from a smear-ripened cheese.</title>
        <authorList>
            <consortium name="US DOE Joint Genome Institute (JGI-PGF)"/>
            <person name="Walter F."/>
            <person name="Albersmeier A."/>
            <person name="Kalinowski J."/>
            <person name="Ruckert C."/>
        </authorList>
    </citation>
    <scope>NUCLEOTIDE SEQUENCE</scope>
    <source>
        <strain evidence="3">JCM 4784</strain>
    </source>
</reference>
<evidence type="ECO:0000313" key="3">
    <source>
        <dbReference type="EMBL" id="GHE98407.1"/>
    </source>
</evidence>
<name>A0A919DYI8_9ACTN</name>
<feature type="region of interest" description="Disordered" evidence="1">
    <location>
        <begin position="29"/>
        <end position="51"/>
    </location>
</feature>
<evidence type="ECO:0000256" key="1">
    <source>
        <dbReference type="SAM" id="MobiDB-lite"/>
    </source>
</evidence>
<dbReference type="AlphaFoldDB" id="A0A919DYI8"/>
<gene>
    <name evidence="3" type="ORF">GCM10018785_73100</name>
</gene>
<protein>
    <recommendedName>
        <fullName evidence="5">Secreted protein</fullName>
    </recommendedName>
</protein>